<reference evidence="6 7" key="1">
    <citation type="submission" date="2013-12" db="EMBL/GenBank/DDBJ databases">
        <authorList>
            <consortium name="DOE Joint Genome Institute"/>
            <person name="Eisen J."/>
            <person name="Huntemann M."/>
            <person name="Han J."/>
            <person name="Chen A."/>
            <person name="Kyrpides N."/>
            <person name="Mavromatis K."/>
            <person name="Markowitz V."/>
            <person name="Palaniappan K."/>
            <person name="Ivanova N."/>
            <person name="Schaumberg A."/>
            <person name="Pati A."/>
            <person name="Liolios K."/>
            <person name="Nordberg H.P."/>
            <person name="Cantor M.N."/>
            <person name="Hua S.X."/>
            <person name="Woyke T."/>
        </authorList>
    </citation>
    <scope>NUCLEOTIDE SEQUENCE [LARGE SCALE GENOMIC DNA]</scope>
    <source>
        <strain evidence="6 7">DSM 23557</strain>
    </source>
</reference>
<dbReference type="GO" id="GO:0005198">
    <property type="term" value="F:structural molecule activity"/>
    <property type="evidence" value="ECO:0007669"/>
    <property type="project" value="UniProtKB-UniRule"/>
</dbReference>
<keyword evidence="6" id="KW-0969">Cilium</keyword>
<dbReference type="OrthoDB" id="9812413at2"/>
<gene>
    <name evidence="4" type="primary">fliE</name>
    <name evidence="6" type="ORF">THERU_03380</name>
</gene>
<dbReference type="RefSeq" id="WP_025305861.1">
    <property type="nucleotide sequence ID" value="NZ_CP007028.1"/>
</dbReference>
<dbReference type="PANTHER" id="PTHR34653:SF1">
    <property type="entry name" value="FLAGELLAR HOOK-BASAL BODY COMPLEX PROTEIN FLIE"/>
    <property type="match status" value="1"/>
</dbReference>
<keyword evidence="6" id="KW-0966">Cell projection</keyword>
<dbReference type="HOGENOM" id="CLU_147249_3_4_0"/>
<dbReference type="eggNOG" id="COG1677">
    <property type="taxonomic scope" value="Bacteria"/>
</dbReference>
<keyword evidence="7" id="KW-1185">Reference proteome</keyword>
<dbReference type="STRING" id="75906.THERU_03380"/>
<sequence length="93" mass="10686">MEIRPINLTISPEREKIKASSSSFLDELSKFIHWVNQEQQKAEAIKDAVLKGADIPLHQMVVEFEKASIALNLLIQVRNKLVEAFQELNRMQV</sequence>
<organism evidence="7">
    <name type="scientific">Thermocrinis ruber</name>
    <dbReference type="NCBI Taxonomy" id="75906"/>
    <lineage>
        <taxon>Bacteria</taxon>
        <taxon>Pseudomonadati</taxon>
        <taxon>Aquificota</taxon>
        <taxon>Aquificia</taxon>
        <taxon>Aquificales</taxon>
        <taxon>Aquificaceae</taxon>
        <taxon>Thermocrinis</taxon>
    </lineage>
</organism>
<evidence type="ECO:0000256" key="4">
    <source>
        <dbReference type="HAMAP-Rule" id="MF_00724"/>
    </source>
</evidence>
<evidence type="ECO:0000256" key="3">
    <source>
        <dbReference type="ARBA" id="ARBA00023143"/>
    </source>
</evidence>
<dbReference type="Pfam" id="PF02049">
    <property type="entry name" value="FliE"/>
    <property type="match status" value="1"/>
</dbReference>
<dbReference type="HAMAP" id="MF_00724">
    <property type="entry name" value="FliE"/>
    <property type="match status" value="1"/>
</dbReference>
<accession>W0DC80</accession>
<dbReference type="EMBL" id="CP007028">
    <property type="protein sequence ID" value="AHE95881.1"/>
    <property type="molecule type" value="Genomic_DNA"/>
</dbReference>
<dbReference type="GO" id="GO:0071973">
    <property type="term" value="P:bacterial-type flagellum-dependent cell motility"/>
    <property type="evidence" value="ECO:0007669"/>
    <property type="project" value="InterPro"/>
</dbReference>
<evidence type="ECO:0000256" key="5">
    <source>
        <dbReference type="NCBIfam" id="TIGR00205"/>
    </source>
</evidence>
<evidence type="ECO:0000313" key="7">
    <source>
        <dbReference type="Proteomes" id="UP000018914"/>
    </source>
</evidence>
<comment type="subcellular location">
    <subcellularLocation>
        <location evidence="1 4">Bacterial flagellum basal body</location>
    </subcellularLocation>
</comment>
<dbReference type="AlphaFoldDB" id="W0DC80"/>
<proteinExistence type="inferred from homology"/>
<comment type="similarity">
    <text evidence="2 4">Belongs to the FliE family.</text>
</comment>
<dbReference type="PANTHER" id="PTHR34653">
    <property type="match status" value="1"/>
</dbReference>
<evidence type="ECO:0000256" key="2">
    <source>
        <dbReference type="ARBA" id="ARBA00009272"/>
    </source>
</evidence>
<dbReference type="GO" id="GO:0003774">
    <property type="term" value="F:cytoskeletal motor activity"/>
    <property type="evidence" value="ECO:0007669"/>
    <property type="project" value="InterPro"/>
</dbReference>
<dbReference type="PATRIC" id="fig|75906.3.peg.653"/>
<evidence type="ECO:0000256" key="1">
    <source>
        <dbReference type="ARBA" id="ARBA00004117"/>
    </source>
</evidence>
<dbReference type="GO" id="GO:0009425">
    <property type="term" value="C:bacterial-type flagellum basal body"/>
    <property type="evidence" value="ECO:0007669"/>
    <property type="project" value="UniProtKB-SubCell"/>
</dbReference>
<protein>
    <recommendedName>
        <fullName evidence="4 5">Flagellar hook-basal body complex protein FliE</fullName>
    </recommendedName>
</protein>
<evidence type="ECO:0000313" key="6">
    <source>
        <dbReference type="EMBL" id="AHE95881.1"/>
    </source>
</evidence>
<keyword evidence="6" id="KW-0282">Flagellum</keyword>
<dbReference type="PRINTS" id="PR01006">
    <property type="entry name" value="FLGHOOKFLIE"/>
</dbReference>
<keyword evidence="3 4" id="KW-0975">Bacterial flagellum</keyword>
<dbReference type="Proteomes" id="UP000018914">
    <property type="component" value="Chromosome"/>
</dbReference>
<name>W0DC80_9AQUI</name>
<dbReference type="KEGG" id="trd:THERU_03380"/>
<dbReference type="NCBIfam" id="TIGR00205">
    <property type="entry name" value="fliE"/>
    <property type="match status" value="1"/>
</dbReference>
<dbReference type="InterPro" id="IPR001624">
    <property type="entry name" value="FliE"/>
</dbReference>